<keyword evidence="1" id="KW-1133">Transmembrane helix</keyword>
<evidence type="ECO:0008006" key="4">
    <source>
        <dbReference type="Google" id="ProtNLM"/>
    </source>
</evidence>
<keyword evidence="1" id="KW-0472">Membrane</keyword>
<organism evidence="2 3">
    <name type="scientific">Thalassovita litoralis</name>
    <dbReference type="NCBI Taxonomy" id="1010611"/>
    <lineage>
        <taxon>Bacteria</taxon>
        <taxon>Pseudomonadati</taxon>
        <taxon>Pseudomonadota</taxon>
        <taxon>Alphaproteobacteria</taxon>
        <taxon>Rhodobacterales</taxon>
        <taxon>Roseobacteraceae</taxon>
        <taxon>Thalassovita</taxon>
    </lineage>
</organism>
<keyword evidence="3" id="KW-1185">Reference proteome</keyword>
<evidence type="ECO:0000313" key="3">
    <source>
        <dbReference type="Proteomes" id="UP000316030"/>
    </source>
</evidence>
<evidence type="ECO:0000313" key="2">
    <source>
        <dbReference type="EMBL" id="SMO67048.1"/>
    </source>
</evidence>
<dbReference type="AlphaFoldDB" id="A0A521D5T8"/>
<feature type="transmembrane region" description="Helical" evidence="1">
    <location>
        <begin position="33"/>
        <end position="53"/>
    </location>
</feature>
<dbReference type="EMBL" id="FXTO01000009">
    <property type="protein sequence ID" value="SMO67048.1"/>
    <property type="molecule type" value="Genomic_DNA"/>
</dbReference>
<gene>
    <name evidence="2" type="ORF">SAMN06265173_10919</name>
</gene>
<name>A0A521D5T8_9RHOB</name>
<proteinExistence type="predicted"/>
<sequence>MGRYHARPCFLLSLFNFCGRPYIIPVMSKFWRAYLGITLAVILALTGQSMAVARGMPSASGEIILCTGTGPISVLVDANGQPVGKPHICPDYALSLFAALAVEPPQLLRPVGRVIALRVEIGSHNETGLVIPQRARGPPSVV</sequence>
<reference evidence="2 3" key="1">
    <citation type="submission" date="2017-05" db="EMBL/GenBank/DDBJ databases">
        <authorList>
            <person name="Varghese N."/>
            <person name="Submissions S."/>
        </authorList>
    </citation>
    <scope>NUCLEOTIDE SEQUENCE [LARGE SCALE GENOMIC DNA]</scope>
    <source>
        <strain evidence="2 3">DSM 29506</strain>
    </source>
</reference>
<evidence type="ECO:0000256" key="1">
    <source>
        <dbReference type="SAM" id="Phobius"/>
    </source>
</evidence>
<protein>
    <recommendedName>
        <fullName evidence="4">DUF2946 domain-containing protein</fullName>
    </recommendedName>
</protein>
<keyword evidence="1" id="KW-0812">Transmembrane</keyword>
<accession>A0A521D5T8</accession>
<dbReference type="Proteomes" id="UP000316030">
    <property type="component" value="Unassembled WGS sequence"/>
</dbReference>